<evidence type="ECO:0000313" key="2">
    <source>
        <dbReference type="Proteomes" id="UP000177697"/>
    </source>
</evidence>
<dbReference type="AlphaFoldDB" id="A0A1G2V063"/>
<protein>
    <submittedName>
        <fullName evidence="1">Uncharacterized protein</fullName>
    </submittedName>
</protein>
<evidence type="ECO:0000313" key="1">
    <source>
        <dbReference type="EMBL" id="OHB14998.1"/>
    </source>
</evidence>
<proteinExistence type="predicted"/>
<gene>
    <name evidence="1" type="ORF">A2431_03040</name>
</gene>
<comment type="caution">
    <text evidence="1">The sequence shown here is derived from an EMBL/GenBank/DDBJ whole genome shotgun (WGS) entry which is preliminary data.</text>
</comment>
<sequence length="143" mass="16608">MQDSLFKQYKEIFQEEIEIQNEKSGISKYAYSPFAIQDAVGERSVKKVWIEYIKLRLSGIEAEDLIHKIISKVKDMVAINQGATKEDLGIKDYPFSKSKKDLKNWKTEDLKNFYGVLVEIYHRSRMESGNELDVALEKLLLSI</sequence>
<reference evidence="1 2" key="1">
    <citation type="journal article" date="2016" name="Nat. Commun.">
        <title>Thousands of microbial genomes shed light on interconnected biogeochemical processes in an aquifer system.</title>
        <authorList>
            <person name="Anantharaman K."/>
            <person name="Brown C.T."/>
            <person name="Hug L.A."/>
            <person name="Sharon I."/>
            <person name="Castelle C.J."/>
            <person name="Probst A.J."/>
            <person name="Thomas B.C."/>
            <person name="Singh A."/>
            <person name="Wilkins M.J."/>
            <person name="Karaoz U."/>
            <person name="Brodie E.L."/>
            <person name="Williams K.H."/>
            <person name="Hubbard S.S."/>
            <person name="Banfield J.F."/>
        </authorList>
    </citation>
    <scope>NUCLEOTIDE SEQUENCE [LARGE SCALE GENOMIC DNA]</scope>
</reference>
<dbReference type="EMBL" id="MHWW01000011">
    <property type="protein sequence ID" value="OHB14998.1"/>
    <property type="molecule type" value="Genomic_DNA"/>
</dbReference>
<name>A0A1G2V063_9BACT</name>
<organism evidence="1 2">
    <name type="scientific">Candidatus Zambryskibacteria bacterium RIFOXYC1_FULL_39_10</name>
    <dbReference type="NCBI Taxonomy" id="1802779"/>
    <lineage>
        <taxon>Bacteria</taxon>
        <taxon>Candidatus Zambryskiibacteriota</taxon>
    </lineage>
</organism>
<dbReference type="Gene3D" id="1.20.272.10">
    <property type="match status" value="1"/>
</dbReference>
<accession>A0A1G2V063</accession>
<dbReference type="Proteomes" id="UP000177697">
    <property type="component" value="Unassembled WGS sequence"/>
</dbReference>